<dbReference type="PANTHER" id="PTHR24141">
    <property type="entry name" value="2-5A-DEPENDENT RIBONUCLEASE"/>
    <property type="match status" value="1"/>
</dbReference>
<evidence type="ECO:0000256" key="1">
    <source>
        <dbReference type="ARBA" id="ARBA00022737"/>
    </source>
</evidence>
<organism evidence="3 4">
    <name type="scientific">Legionella brunensis</name>
    <dbReference type="NCBI Taxonomy" id="29422"/>
    <lineage>
        <taxon>Bacteria</taxon>
        <taxon>Pseudomonadati</taxon>
        <taxon>Pseudomonadota</taxon>
        <taxon>Gammaproteobacteria</taxon>
        <taxon>Legionellales</taxon>
        <taxon>Legionellaceae</taxon>
        <taxon>Legionella</taxon>
    </lineage>
</organism>
<dbReference type="SUPFAM" id="SSF48403">
    <property type="entry name" value="Ankyrin repeat"/>
    <property type="match status" value="1"/>
</dbReference>
<evidence type="ECO:0000256" key="2">
    <source>
        <dbReference type="ARBA" id="ARBA00023043"/>
    </source>
</evidence>
<dbReference type="OrthoDB" id="5646232at2"/>
<dbReference type="GO" id="GO:0006396">
    <property type="term" value="P:RNA processing"/>
    <property type="evidence" value="ECO:0007669"/>
    <property type="project" value="TreeGrafter"/>
</dbReference>
<dbReference type="InterPro" id="IPR002110">
    <property type="entry name" value="Ankyrin_rpt"/>
</dbReference>
<dbReference type="STRING" id="29422.Lbru_2946"/>
<dbReference type="SMART" id="SM00248">
    <property type="entry name" value="ANK"/>
    <property type="match status" value="3"/>
</dbReference>
<evidence type="ECO:0000313" key="3">
    <source>
        <dbReference type="EMBL" id="KTC76839.1"/>
    </source>
</evidence>
<dbReference type="RefSeq" id="WP_058442908.1">
    <property type="nucleotide sequence ID" value="NZ_CAAAHU010000012.1"/>
</dbReference>
<keyword evidence="2" id="KW-0040">ANK repeat</keyword>
<dbReference type="Proteomes" id="UP000054742">
    <property type="component" value="Unassembled WGS sequence"/>
</dbReference>
<proteinExistence type="predicted"/>
<keyword evidence="1" id="KW-0677">Repeat</keyword>
<dbReference type="GO" id="GO:0003723">
    <property type="term" value="F:RNA binding"/>
    <property type="evidence" value="ECO:0007669"/>
    <property type="project" value="TreeGrafter"/>
</dbReference>
<accession>A0A0W0S015</accession>
<dbReference type="Gene3D" id="1.25.40.20">
    <property type="entry name" value="Ankyrin repeat-containing domain"/>
    <property type="match status" value="1"/>
</dbReference>
<dbReference type="EMBL" id="LNXV01000036">
    <property type="protein sequence ID" value="KTC76839.1"/>
    <property type="molecule type" value="Genomic_DNA"/>
</dbReference>
<name>A0A0W0S015_9GAMM</name>
<dbReference type="AlphaFoldDB" id="A0A0W0S015"/>
<gene>
    <name evidence="3" type="ORF">Lbru_2946</name>
</gene>
<dbReference type="PANTHER" id="PTHR24141:SF1">
    <property type="entry name" value="2-5A-DEPENDENT RIBONUCLEASE"/>
    <property type="match status" value="1"/>
</dbReference>
<protein>
    <submittedName>
        <fullName evidence="3">Ankyrin repeats (3 copies)</fullName>
    </submittedName>
</protein>
<sequence>MGPTQFIHELSERITQDDYEEILKLVKNPETDINQAGRNQWTPLHCTILHNKPALLELFLLMGANPYGKNAIGTPKKHAELLDNPDEILKRLPKQTTTPPCDKDTFMEAIKNGNADFIKEMLSKGFVYDDNDVSFGNFEFTGLGIAVQTGSFEVVELLVRQGSMIQDAALQDWLKKQGDRADLKQINQLLQLEKQKQIQIMEVFCAAKGESAEEKLDACRKEIDNIKLNFDDIVNGMKQSVLSEENGLWHQRINDKLAAHLDYPHEFTQACRNMVALIVTSQKSGELLPVESFNLICKTERLIDNPKEYKEFLGAAKNCQMVAGGKLSAYIALLAGWAAKIVSAGHWGEARIKYANEKLARLEIIEEYAQINEKRSTQRI</sequence>
<dbReference type="InterPro" id="IPR036770">
    <property type="entry name" value="Ankyrin_rpt-contain_sf"/>
</dbReference>
<dbReference type="PATRIC" id="fig|29422.6.peg.3122"/>
<dbReference type="GO" id="GO:0004540">
    <property type="term" value="F:RNA nuclease activity"/>
    <property type="evidence" value="ECO:0007669"/>
    <property type="project" value="TreeGrafter"/>
</dbReference>
<reference evidence="3 4" key="1">
    <citation type="submission" date="2015-11" db="EMBL/GenBank/DDBJ databases">
        <title>Genomic analysis of 38 Legionella species identifies large and diverse effector repertoires.</title>
        <authorList>
            <person name="Burstein D."/>
            <person name="Amaro F."/>
            <person name="Zusman T."/>
            <person name="Lifshitz Z."/>
            <person name="Cohen O."/>
            <person name="Gilbert J.A."/>
            <person name="Pupko T."/>
            <person name="Shuman H.A."/>
            <person name="Segal G."/>
        </authorList>
    </citation>
    <scope>NUCLEOTIDE SEQUENCE [LARGE SCALE GENOMIC DNA]</scope>
    <source>
        <strain evidence="3 4">ATCC 43878</strain>
    </source>
</reference>
<comment type="caution">
    <text evidence="3">The sequence shown here is derived from an EMBL/GenBank/DDBJ whole genome shotgun (WGS) entry which is preliminary data.</text>
</comment>
<keyword evidence="4" id="KW-1185">Reference proteome</keyword>
<evidence type="ECO:0000313" key="4">
    <source>
        <dbReference type="Proteomes" id="UP000054742"/>
    </source>
</evidence>